<evidence type="ECO:0000256" key="6">
    <source>
        <dbReference type="ARBA" id="ARBA00023163"/>
    </source>
</evidence>
<dbReference type="InterPro" id="IPR036322">
    <property type="entry name" value="WD40_repeat_dom_sf"/>
</dbReference>
<evidence type="ECO:0000313" key="11">
    <source>
        <dbReference type="EMBL" id="KAH9836956.1"/>
    </source>
</evidence>
<feature type="region of interest" description="Disordered" evidence="9">
    <location>
        <begin position="1"/>
        <end position="64"/>
    </location>
</feature>
<protein>
    <submittedName>
        <fullName evidence="11">WD40 repeat-like protein</fullName>
    </submittedName>
</protein>
<feature type="domain" description="WD repeat-containing protein 75 second beta-propeller" evidence="10">
    <location>
        <begin position="437"/>
        <end position="702"/>
    </location>
</feature>
<feature type="compositionally biased region" description="Polar residues" evidence="9">
    <location>
        <begin position="958"/>
        <end position="975"/>
    </location>
</feature>
<comment type="subcellular location">
    <subcellularLocation>
        <location evidence="1">Nucleus</location>
        <location evidence="1">Nucleolus</location>
    </subcellularLocation>
</comment>
<dbReference type="PANTHER" id="PTHR44215">
    <property type="entry name" value="WD REPEAT-CONTAINING PROTEIN 75"/>
    <property type="match status" value="1"/>
</dbReference>
<dbReference type="SUPFAM" id="SSF69322">
    <property type="entry name" value="Tricorn protease domain 2"/>
    <property type="match status" value="1"/>
</dbReference>
<feature type="repeat" description="WD" evidence="8">
    <location>
        <begin position="328"/>
        <end position="369"/>
    </location>
</feature>
<evidence type="ECO:0000256" key="9">
    <source>
        <dbReference type="SAM" id="MobiDB-lite"/>
    </source>
</evidence>
<dbReference type="PANTHER" id="PTHR44215:SF1">
    <property type="entry name" value="WD REPEAT-CONTAINING PROTEIN 75"/>
    <property type="match status" value="1"/>
</dbReference>
<dbReference type="RefSeq" id="XP_047779125.1">
    <property type="nucleotide sequence ID" value="XM_047919484.1"/>
</dbReference>
<evidence type="ECO:0000256" key="1">
    <source>
        <dbReference type="ARBA" id="ARBA00004604"/>
    </source>
</evidence>
<dbReference type="Pfam" id="PF23869">
    <property type="entry name" value="Beta-prop_WDR75_1st"/>
    <property type="match status" value="1"/>
</dbReference>
<keyword evidence="6" id="KW-0804">Transcription</keyword>
<keyword evidence="5" id="KW-0677">Repeat</keyword>
<feature type="region of interest" description="Disordered" evidence="9">
    <location>
        <begin position="929"/>
        <end position="1003"/>
    </location>
</feature>
<evidence type="ECO:0000256" key="3">
    <source>
        <dbReference type="ARBA" id="ARBA00022552"/>
    </source>
</evidence>
<feature type="region of interest" description="Disordered" evidence="9">
    <location>
        <begin position="866"/>
        <end position="892"/>
    </location>
</feature>
<feature type="repeat" description="WD" evidence="8">
    <location>
        <begin position="142"/>
        <end position="164"/>
    </location>
</feature>
<feature type="compositionally biased region" description="Polar residues" evidence="9">
    <location>
        <begin position="55"/>
        <end position="64"/>
    </location>
</feature>
<dbReference type="InterPro" id="IPR053826">
    <property type="entry name" value="WDR75"/>
</dbReference>
<evidence type="ECO:0000259" key="10">
    <source>
        <dbReference type="Pfam" id="PF23769"/>
    </source>
</evidence>
<sequence length="1003" mass="109644">MPVAVDGVRPSSPSRPKDKETRQPQDVPLPETPKPSGKRKRKGKEVAETSPPSAPQITDESPWSWKSLTEESASRVPPFFTKDGRYFFYVTGSAVKIYSSTTGQVVSTLKQLSVNSFGGHQDPLASHVITSAILSPHNPFQLITGSSDGYIRLWDFLDAVLLQTINVKKPIMQVAAHESIKGYVFVSVDQGTKRKTSKAKRETSEINGSVHRVSLRPSAATAGSPVQLPAETAFVGKTRATMGLSVSPSGAWVVAIGGHKAYVCPTSNLSAGFTKFVSPQKLTCLAFHPSDDYFATGDITGCIRLWYCLDAGLTKTFGVQRTAQTTTMHWHAHAVSSVTFTTNGAYLLSGGEEAVLVIWQLHSGRKEFVPRVGAPIVHVALSKTPEGEEEYLLTLADASFVFVRSGTLKISRSIARVKIDPAMSHNRPPASTSSPLVFHARTSTIILPSSHPSSLQIYDPVSSRLVSELEVSPSNRIARRDEKPLLPARVEHAVVSDSGEWMATLDHRDPDGTFHGEVHLKIWWWDHKSEFWILNTRIERPHGLSRVSALAFRPRASGNDDLFLVTVGADGNIKSWGIRTAKQKSGNVEAFWVARSTMRYRTEVPTHVSWSADGSLFAVSVGPHVALYDGNTNALHQVLTCADCERAASAYFVGISGRHIAVVGQRDVMLWDLLTRSMRWRYTNINVVDRLVVHHTEESFAVLERCATSGHASPSSRVIILHTASPVPTAIRTLPFNIRVAMSHPSLDSFSAKPSSFVLVGITHKWSVAVFGDEVRLPEDKGSSARSIGNESVAGPSKRTLFHDIFGASALVETTPNATLPLEPDITHSWRGKEVAEIFDAPTYLMPPVTSLFDTLVDSFLTVKTSDRTAKPEEEEEEERQDEDIEMEDGTEPLITEDRIERVVNKREMEAFVDLFKNCAMREPVATHHDAPRNGLHHANGGHPPHANDVPPAAPSFAKTNGAKQSLPTPASTPARTAKEPPTSPSKTSPAVQVGQKRKKSLG</sequence>
<dbReference type="SUPFAM" id="SSF50978">
    <property type="entry name" value="WD40 repeat-like"/>
    <property type="match status" value="1"/>
</dbReference>
<dbReference type="Pfam" id="PF23769">
    <property type="entry name" value="Beta-prop_WDR75_2nd"/>
    <property type="match status" value="1"/>
</dbReference>
<accession>A0ABQ8KH09</accession>
<dbReference type="Gene3D" id="2.130.10.10">
    <property type="entry name" value="YVTN repeat-like/Quinoprotein amine dehydrogenase"/>
    <property type="match status" value="3"/>
</dbReference>
<dbReference type="GeneID" id="72000216"/>
<organism evidence="11 12">
    <name type="scientific">Rhodofomes roseus</name>
    <dbReference type="NCBI Taxonomy" id="34475"/>
    <lineage>
        <taxon>Eukaryota</taxon>
        <taxon>Fungi</taxon>
        <taxon>Dikarya</taxon>
        <taxon>Basidiomycota</taxon>
        <taxon>Agaricomycotina</taxon>
        <taxon>Agaricomycetes</taxon>
        <taxon>Polyporales</taxon>
        <taxon>Rhodofomes</taxon>
    </lineage>
</organism>
<dbReference type="InterPro" id="IPR001680">
    <property type="entry name" value="WD40_rpt"/>
</dbReference>
<keyword evidence="2" id="KW-0690">Ribosome biogenesis</keyword>
<gene>
    <name evidence="11" type="ORF">C8Q71DRAFT_579105</name>
</gene>
<dbReference type="PROSITE" id="PS50082">
    <property type="entry name" value="WD_REPEATS_2"/>
    <property type="match status" value="2"/>
</dbReference>
<name>A0ABQ8KH09_9APHY</name>
<evidence type="ECO:0000256" key="5">
    <source>
        <dbReference type="ARBA" id="ARBA00022737"/>
    </source>
</evidence>
<keyword evidence="7" id="KW-0539">Nucleus</keyword>
<dbReference type="EMBL" id="JADCUA010000009">
    <property type="protein sequence ID" value="KAH9836956.1"/>
    <property type="molecule type" value="Genomic_DNA"/>
</dbReference>
<reference evidence="11 12" key="1">
    <citation type="journal article" date="2021" name="Environ. Microbiol.">
        <title>Gene family expansions and transcriptome signatures uncover fungal adaptations to wood decay.</title>
        <authorList>
            <person name="Hage H."/>
            <person name="Miyauchi S."/>
            <person name="Viragh M."/>
            <person name="Drula E."/>
            <person name="Min B."/>
            <person name="Chaduli D."/>
            <person name="Navarro D."/>
            <person name="Favel A."/>
            <person name="Norest M."/>
            <person name="Lesage-Meessen L."/>
            <person name="Balint B."/>
            <person name="Merenyi Z."/>
            <person name="de Eugenio L."/>
            <person name="Morin E."/>
            <person name="Martinez A.T."/>
            <person name="Baldrian P."/>
            <person name="Stursova M."/>
            <person name="Martinez M.J."/>
            <person name="Novotny C."/>
            <person name="Magnuson J.K."/>
            <person name="Spatafora J.W."/>
            <person name="Maurice S."/>
            <person name="Pangilinan J."/>
            <person name="Andreopoulos W."/>
            <person name="LaButti K."/>
            <person name="Hundley H."/>
            <person name="Na H."/>
            <person name="Kuo A."/>
            <person name="Barry K."/>
            <person name="Lipzen A."/>
            <person name="Henrissat B."/>
            <person name="Riley R."/>
            <person name="Ahrendt S."/>
            <person name="Nagy L.G."/>
            <person name="Grigoriev I.V."/>
            <person name="Martin F."/>
            <person name="Rosso M.N."/>
        </authorList>
    </citation>
    <scope>NUCLEOTIDE SEQUENCE [LARGE SCALE GENOMIC DNA]</scope>
    <source>
        <strain evidence="11 12">CIRM-BRFM 1785</strain>
    </source>
</reference>
<keyword evidence="3" id="KW-0698">rRNA processing</keyword>
<comment type="caution">
    <text evidence="11">The sequence shown here is derived from an EMBL/GenBank/DDBJ whole genome shotgun (WGS) entry which is preliminary data.</text>
</comment>
<feature type="compositionally biased region" description="Acidic residues" evidence="9">
    <location>
        <begin position="873"/>
        <end position="891"/>
    </location>
</feature>
<dbReference type="SMART" id="SM00320">
    <property type="entry name" value="WD40"/>
    <property type="match status" value="4"/>
</dbReference>
<evidence type="ECO:0000256" key="2">
    <source>
        <dbReference type="ARBA" id="ARBA00022517"/>
    </source>
</evidence>
<dbReference type="InterPro" id="IPR015943">
    <property type="entry name" value="WD40/YVTN_repeat-like_dom_sf"/>
</dbReference>
<evidence type="ECO:0000256" key="4">
    <source>
        <dbReference type="ARBA" id="ARBA00022574"/>
    </source>
</evidence>
<evidence type="ECO:0000256" key="7">
    <source>
        <dbReference type="ARBA" id="ARBA00023242"/>
    </source>
</evidence>
<proteinExistence type="predicted"/>
<evidence type="ECO:0000313" key="12">
    <source>
        <dbReference type="Proteomes" id="UP000814176"/>
    </source>
</evidence>
<dbReference type="InterPro" id="IPR057644">
    <property type="entry name" value="Beta-prop_WDR75_2nd"/>
</dbReference>
<dbReference type="Proteomes" id="UP000814176">
    <property type="component" value="Unassembled WGS sequence"/>
</dbReference>
<evidence type="ECO:0000256" key="8">
    <source>
        <dbReference type="PROSITE-ProRule" id="PRU00221"/>
    </source>
</evidence>
<dbReference type="PROSITE" id="PS50294">
    <property type="entry name" value="WD_REPEATS_REGION"/>
    <property type="match status" value="1"/>
</dbReference>
<keyword evidence="4 8" id="KW-0853">WD repeat</keyword>
<keyword evidence="12" id="KW-1185">Reference proteome</keyword>